<sequence length="426" mass="45030">MNILLIGSGGREHALAWAIANSPLTTRLYAAPGNAGIAGEAELVALDTTDHDAVISFCRDKEIGFVVVGPEAPLVAGLVDDLTAAGIKAFGPSKQAARLEGSKGFTKDLCARAHIPTAAYRRFTDASSARAYVEVKGAPIVIKADGLAAGKGVTVAMTKEEAFAAIDACFSGEFGEAGAELVVEEFLTGEEASFFVLCDGTHALPLATAQDHKRVLDGDKGPNTGGMGAYSPAPVMSDDLIERTMREIIMPTVKTMAAEGTPFKGVLYAGLMITGDGPKLIEYNTRFGDPETQVLMMRLKDDIVLLMLASVDGTLDKMSARWRDEVALTVVMAARGYPGDYAKGTEIRGLEAAAEDPMVEIFHAGTKQDGDRLLANGGRVLNVTALGSTVAEAQDRAYAAIARIDWPEGFCRADIGWRAVEREKAS</sequence>
<keyword evidence="11" id="KW-0464">Manganese</keyword>
<dbReference type="SUPFAM" id="SSF51246">
    <property type="entry name" value="Rudiment single hybrid motif"/>
    <property type="match status" value="1"/>
</dbReference>
<dbReference type="Pfam" id="PF02843">
    <property type="entry name" value="GARS_C"/>
    <property type="match status" value="1"/>
</dbReference>
<dbReference type="InterPro" id="IPR000115">
    <property type="entry name" value="PRibGlycinamide_synth"/>
</dbReference>
<dbReference type="InterPro" id="IPR011761">
    <property type="entry name" value="ATP-grasp"/>
</dbReference>
<evidence type="ECO:0000256" key="15">
    <source>
        <dbReference type="HAMAP-Rule" id="MF_00138"/>
    </source>
</evidence>
<dbReference type="SMART" id="SM01209">
    <property type="entry name" value="GARS_A"/>
    <property type="match status" value="1"/>
</dbReference>
<keyword evidence="7 16" id="KW-0547">Nucleotide-binding</keyword>
<dbReference type="SUPFAM" id="SSF56059">
    <property type="entry name" value="Glutathione synthetase ATP-binding domain-like"/>
    <property type="match status" value="1"/>
</dbReference>
<dbReference type="Gene3D" id="3.90.600.10">
    <property type="entry name" value="Phosphoribosylglycinamide synthetase, C-terminal domain"/>
    <property type="match status" value="1"/>
</dbReference>
<keyword evidence="10" id="KW-0460">Magnesium</keyword>
<evidence type="ECO:0000256" key="6">
    <source>
        <dbReference type="ARBA" id="ARBA00022723"/>
    </source>
</evidence>
<dbReference type="Gene3D" id="3.30.470.20">
    <property type="entry name" value="ATP-grasp fold, B domain"/>
    <property type="match status" value="1"/>
</dbReference>
<comment type="catalytic activity">
    <reaction evidence="15">
        <text>5-phospho-beta-D-ribosylamine + glycine + ATP = N(1)-(5-phospho-beta-D-ribosyl)glycinamide + ADP + phosphate + H(+)</text>
        <dbReference type="Rhea" id="RHEA:17453"/>
        <dbReference type="ChEBI" id="CHEBI:15378"/>
        <dbReference type="ChEBI" id="CHEBI:30616"/>
        <dbReference type="ChEBI" id="CHEBI:43474"/>
        <dbReference type="ChEBI" id="CHEBI:57305"/>
        <dbReference type="ChEBI" id="CHEBI:58681"/>
        <dbReference type="ChEBI" id="CHEBI:143788"/>
        <dbReference type="ChEBI" id="CHEBI:456216"/>
        <dbReference type="EC" id="6.3.4.13"/>
    </reaction>
</comment>
<dbReference type="InterPro" id="IPR037123">
    <property type="entry name" value="PRibGlycinamide_synth_C_sf"/>
</dbReference>
<comment type="caution">
    <text evidence="18">The sequence shown here is derived from an EMBL/GenBank/DDBJ whole genome shotgun (WGS) entry which is preliminary data.</text>
</comment>
<comment type="cofactor">
    <cofactor evidence="2">
        <name>Mg(2+)</name>
        <dbReference type="ChEBI" id="CHEBI:18420"/>
    </cofactor>
</comment>
<proteinExistence type="inferred from homology"/>
<dbReference type="InterPro" id="IPR013815">
    <property type="entry name" value="ATP_grasp_subdomain_1"/>
</dbReference>
<dbReference type="PROSITE" id="PS00184">
    <property type="entry name" value="GARS"/>
    <property type="match status" value="1"/>
</dbReference>
<evidence type="ECO:0000256" key="5">
    <source>
        <dbReference type="ARBA" id="ARBA00022598"/>
    </source>
</evidence>
<feature type="domain" description="ATP-grasp" evidence="17">
    <location>
        <begin position="107"/>
        <end position="312"/>
    </location>
</feature>
<reference evidence="18 19" key="1">
    <citation type="submission" date="2020-07" db="EMBL/GenBank/DDBJ databases">
        <title>Stappia sp., F7233, whole genome shotgun sequencing project.</title>
        <authorList>
            <person name="Jiang S."/>
            <person name="Liu Z.W."/>
            <person name="Du Z.J."/>
        </authorList>
    </citation>
    <scope>NUCLEOTIDE SEQUENCE [LARGE SCALE GENOMIC DNA]</scope>
    <source>
        <strain evidence="18 19">F7233</strain>
    </source>
</reference>
<dbReference type="GO" id="GO:0006189">
    <property type="term" value="P:'de novo' IMP biosynthetic process"/>
    <property type="evidence" value="ECO:0007669"/>
    <property type="project" value="UniProtKB-UniRule"/>
</dbReference>
<comment type="similarity">
    <text evidence="12 15">Belongs to the GARS family.</text>
</comment>
<evidence type="ECO:0000256" key="4">
    <source>
        <dbReference type="ARBA" id="ARBA00013255"/>
    </source>
</evidence>
<dbReference type="EMBL" id="JACFXV010000062">
    <property type="protein sequence ID" value="MBA5778362.1"/>
    <property type="molecule type" value="Genomic_DNA"/>
</dbReference>
<dbReference type="PANTHER" id="PTHR43472:SF1">
    <property type="entry name" value="PHOSPHORIBOSYLAMINE--GLYCINE LIGASE, CHLOROPLASTIC"/>
    <property type="match status" value="1"/>
</dbReference>
<name>A0A839AHH9_9HYPH</name>
<comment type="cofactor">
    <cofactor evidence="1">
        <name>Mn(2+)</name>
        <dbReference type="ChEBI" id="CHEBI:29035"/>
    </cofactor>
</comment>
<organism evidence="18 19">
    <name type="scientific">Stappia albiluteola</name>
    <dbReference type="NCBI Taxonomy" id="2758565"/>
    <lineage>
        <taxon>Bacteria</taxon>
        <taxon>Pseudomonadati</taxon>
        <taxon>Pseudomonadota</taxon>
        <taxon>Alphaproteobacteria</taxon>
        <taxon>Hyphomicrobiales</taxon>
        <taxon>Stappiaceae</taxon>
        <taxon>Stappia</taxon>
    </lineage>
</organism>
<comment type="pathway">
    <text evidence="3 15">Purine metabolism; IMP biosynthesis via de novo pathway; N(1)-(5-phospho-D-ribosyl)glycinamide from 5-phospho-alpha-D-ribose 1-diphosphate: step 2/2.</text>
</comment>
<dbReference type="RefSeq" id="WP_182166539.1">
    <property type="nucleotide sequence ID" value="NZ_JACFXV010000062.1"/>
</dbReference>
<evidence type="ECO:0000256" key="16">
    <source>
        <dbReference type="PROSITE-ProRule" id="PRU00409"/>
    </source>
</evidence>
<evidence type="ECO:0000313" key="18">
    <source>
        <dbReference type="EMBL" id="MBA5778362.1"/>
    </source>
</evidence>
<dbReference type="NCBIfam" id="TIGR00877">
    <property type="entry name" value="purD"/>
    <property type="match status" value="1"/>
</dbReference>
<evidence type="ECO:0000256" key="7">
    <source>
        <dbReference type="ARBA" id="ARBA00022741"/>
    </source>
</evidence>
<keyword evidence="9 16" id="KW-0067">ATP-binding</keyword>
<dbReference type="PROSITE" id="PS50975">
    <property type="entry name" value="ATP_GRASP"/>
    <property type="match status" value="1"/>
</dbReference>
<dbReference type="UniPathway" id="UPA00074">
    <property type="reaction ID" value="UER00125"/>
</dbReference>
<dbReference type="SMART" id="SM01210">
    <property type="entry name" value="GARS_C"/>
    <property type="match status" value="1"/>
</dbReference>
<evidence type="ECO:0000256" key="2">
    <source>
        <dbReference type="ARBA" id="ARBA00001946"/>
    </source>
</evidence>
<evidence type="ECO:0000256" key="8">
    <source>
        <dbReference type="ARBA" id="ARBA00022755"/>
    </source>
</evidence>
<evidence type="ECO:0000256" key="10">
    <source>
        <dbReference type="ARBA" id="ARBA00022842"/>
    </source>
</evidence>
<dbReference type="GO" id="GO:0046872">
    <property type="term" value="F:metal ion binding"/>
    <property type="evidence" value="ECO:0007669"/>
    <property type="project" value="UniProtKB-KW"/>
</dbReference>
<dbReference type="InterPro" id="IPR020562">
    <property type="entry name" value="PRibGlycinamide_synth_N"/>
</dbReference>
<dbReference type="FunFam" id="3.40.50.20:FF:000006">
    <property type="entry name" value="Phosphoribosylamine--glycine ligase, chloroplastic"/>
    <property type="match status" value="1"/>
</dbReference>
<dbReference type="GO" id="GO:0005524">
    <property type="term" value="F:ATP binding"/>
    <property type="evidence" value="ECO:0007669"/>
    <property type="project" value="UniProtKB-UniRule"/>
</dbReference>
<dbReference type="Gene3D" id="3.40.50.20">
    <property type="match status" value="1"/>
</dbReference>
<dbReference type="EC" id="6.3.4.13" evidence="4 15"/>
<evidence type="ECO:0000256" key="13">
    <source>
        <dbReference type="ARBA" id="ARBA00042242"/>
    </source>
</evidence>
<dbReference type="InterPro" id="IPR011054">
    <property type="entry name" value="Rudment_hybrid_motif"/>
</dbReference>
<dbReference type="GO" id="GO:0009113">
    <property type="term" value="P:purine nucleobase biosynthetic process"/>
    <property type="evidence" value="ECO:0007669"/>
    <property type="project" value="InterPro"/>
</dbReference>
<dbReference type="FunFam" id="3.90.600.10:FF:000001">
    <property type="entry name" value="Trifunctional purine biosynthetic protein adenosine-3"/>
    <property type="match status" value="1"/>
</dbReference>
<keyword evidence="5 15" id="KW-0436">Ligase</keyword>
<protein>
    <recommendedName>
        <fullName evidence="4 15">Phosphoribosylamine--glycine ligase</fullName>
        <ecNumber evidence="4 15">6.3.4.13</ecNumber>
    </recommendedName>
    <alternativeName>
        <fullName evidence="15">GARS</fullName>
    </alternativeName>
    <alternativeName>
        <fullName evidence="13 15">Glycinamide ribonucleotide synthetase</fullName>
    </alternativeName>
    <alternativeName>
        <fullName evidence="14 15">Phosphoribosylglycinamide synthetase</fullName>
    </alternativeName>
</protein>
<keyword evidence="6" id="KW-0479">Metal-binding</keyword>
<dbReference type="Proteomes" id="UP000541109">
    <property type="component" value="Unassembled WGS sequence"/>
</dbReference>
<dbReference type="HAMAP" id="MF_00138">
    <property type="entry name" value="GARS"/>
    <property type="match status" value="1"/>
</dbReference>
<dbReference type="GO" id="GO:0004637">
    <property type="term" value="F:phosphoribosylamine-glycine ligase activity"/>
    <property type="evidence" value="ECO:0007669"/>
    <property type="project" value="UniProtKB-UniRule"/>
</dbReference>
<dbReference type="SUPFAM" id="SSF52440">
    <property type="entry name" value="PreATP-grasp domain"/>
    <property type="match status" value="1"/>
</dbReference>
<evidence type="ECO:0000256" key="11">
    <source>
        <dbReference type="ARBA" id="ARBA00023211"/>
    </source>
</evidence>
<keyword evidence="19" id="KW-1185">Reference proteome</keyword>
<evidence type="ECO:0000313" key="19">
    <source>
        <dbReference type="Proteomes" id="UP000541109"/>
    </source>
</evidence>
<evidence type="ECO:0000259" key="17">
    <source>
        <dbReference type="PROSITE" id="PS50975"/>
    </source>
</evidence>
<dbReference type="InterPro" id="IPR020560">
    <property type="entry name" value="PRibGlycinamide_synth_C-dom"/>
</dbReference>
<evidence type="ECO:0000256" key="14">
    <source>
        <dbReference type="ARBA" id="ARBA00042864"/>
    </source>
</evidence>
<dbReference type="InterPro" id="IPR020559">
    <property type="entry name" value="PRibGlycinamide_synth_CS"/>
</dbReference>
<dbReference type="InterPro" id="IPR020561">
    <property type="entry name" value="PRibGlycinamid_synth_ATP-grasp"/>
</dbReference>
<keyword evidence="8 15" id="KW-0658">Purine biosynthesis</keyword>
<dbReference type="Pfam" id="PF02844">
    <property type="entry name" value="GARS_N"/>
    <property type="match status" value="1"/>
</dbReference>
<dbReference type="PANTHER" id="PTHR43472">
    <property type="entry name" value="PHOSPHORIBOSYLAMINE--GLYCINE LIGASE"/>
    <property type="match status" value="1"/>
</dbReference>
<evidence type="ECO:0000256" key="3">
    <source>
        <dbReference type="ARBA" id="ARBA00005174"/>
    </source>
</evidence>
<accession>A0A839AHH9</accession>
<evidence type="ECO:0000256" key="12">
    <source>
        <dbReference type="ARBA" id="ARBA00038345"/>
    </source>
</evidence>
<dbReference type="Gene3D" id="3.30.1490.20">
    <property type="entry name" value="ATP-grasp fold, A domain"/>
    <property type="match status" value="1"/>
</dbReference>
<dbReference type="AlphaFoldDB" id="A0A839AHH9"/>
<evidence type="ECO:0000256" key="1">
    <source>
        <dbReference type="ARBA" id="ARBA00001936"/>
    </source>
</evidence>
<evidence type="ECO:0000256" key="9">
    <source>
        <dbReference type="ARBA" id="ARBA00022840"/>
    </source>
</evidence>
<gene>
    <name evidence="15 18" type="primary">purD</name>
    <name evidence="18" type="ORF">H2509_14630</name>
</gene>
<dbReference type="InterPro" id="IPR016185">
    <property type="entry name" value="PreATP-grasp_dom_sf"/>
</dbReference>
<dbReference type="Pfam" id="PF01071">
    <property type="entry name" value="GARS_A"/>
    <property type="match status" value="1"/>
</dbReference>
<dbReference type="FunFam" id="3.30.470.20:FF:000031">
    <property type="entry name" value="Phosphoribosylamine--glycine ligase"/>
    <property type="match status" value="1"/>
</dbReference>